<protein>
    <submittedName>
        <fullName evidence="1">Uncharacterized protein</fullName>
    </submittedName>
</protein>
<organism evidence="1 2">
    <name type="scientific">Desulfonema magnum</name>
    <dbReference type="NCBI Taxonomy" id="45655"/>
    <lineage>
        <taxon>Bacteria</taxon>
        <taxon>Pseudomonadati</taxon>
        <taxon>Thermodesulfobacteriota</taxon>
        <taxon>Desulfobacteria</taxon>
        <taxon>Desulfobacterales</taxon>
        <taxon>Desulfococcaceae</taxon>
        <taxon>Desulfonema</taxon>
    </lineage>
</organism>
<gene>
    <name evidence="1" type="ORF">dnm_073610</name>
</gene>
<proteinExistence type="predicted"/>
<accession>A0A975BU07</accession>
<dbReference type="EMBL" id="CP061800">
    <property type="protein sequence ID" value="QTA91297.1"/>
    <property type="molecule type" value="Genomic_DNA"/>
</dbReference>
<reference evidence="1" key="1">
    <citation type="journal article" date="2021" name="Microb. Physiol.">
        <title>Proteogenomic Insights into the Physiology of Marine, Sulfate-Reducing, Filamentous Desulfonema limicola and Desulfonema magnum.</title>
        <authorList>
            <person name="Schnaars V."/>
            <person name="Wohlbrand L."/>
            <person name="Scheve S."/>
            <person name="Hinrichs C."/>
            <person name="Reinhardt R."/>
            <person name="Rabus R."/>
        </authorList>
    </citation>
    <scope>NUCLEOTIDE SEQUENCE</scope>
    <source>
        <strain evidence="1">4be13</strain>
    </source>
</reference>
<keyword evidence="2" id="KW-1185">Reference proteome</keyword>
<dbReference type="KEGG" id="dmm:dnm_073610"/>
<dbReference type="AlphaFoldDB" id="A0A975BU07"/>
<dbReference type="Proteomes" id="UP000663722">
    <property type="component" value="Chromosome"/>
</dbReference>
<evidence type="ECO:0000313" key="1">
    <source>
        <dbReference type="EMBL" id="QTA91297.1"/>
    </source>
</evidence>
<evidence type="ECO:0000313" key="2">
    <source>
        <dbReference type="Proteomes" id="UP000663722"/>
    </source>
</evidence>
<sequence length="49" mass="5734">MIIRQISINMSQMRYFFTVEIHFENPGFLSENIVMTGGEKPGLFISVYF</sequence>
<name>A0A975BU07_9BACT</name>